<evidence type="ECO:0000313" key="1">
    <source>
        <dbReference type="EMBL" id="VDM21692.1"/>
    </source>
</evidence>
<name>A0A0R3WQG7_HYDTA</name>
<gene>
    <name evidence="1" type="ORF">TTAC_LOCUS2990</name>
</gene>
<dbReference type="Proteomes" id="UP000274429">
    <property type="component" value="Unassembled WGS sequence"/>
</dbReference>
<organism evidence="3">
    <name type="scientific">Hydatigena taeniaeformis</name>
    <name type="common">Feline tapeworm</name>
    <name type="synonym">Taenia taeniaeformis</name>
    <dbReference type="NCBI Taxonomy" id="6205"/>
    <lineage>
        <taxon>Eukaryota</taxon>
        <taxon>Metazoa</taxon>
        <taxon>Spiralia</taxon>
        <taxon>Lophotrochozoa</taxon>
        <taxon>Platyhelminthes</taxon>
        <taxon>Cestoda</taxon>
        <taxon>Eucestoda</taxon>
        <taxon>Cyclophyllidea</taxon>
        <taxon>Taeniidae</taxon>
        <taxon>Hydatigera</taxon>
    </lineage>
</organism>
<keyword evidence="2" id="KW-1185">Reference proteome</keyword>
<dbReference type="WBParaSite" id="TTAC_0000300701-mRNA-1">
    <property type="protein sequence ID" value="TTAC_0000300701-mRNA-1"/>
    <property type="gene ID" value="TTAC_0000300701"/>
</dbReference>
<reference evidence="1 2" key="2">
    <citation type="submission" date="2018-11" db="EMBL/GenBank/DDBJ databases">
        <authorList>
            <consortium name="Pathogen Informatics"/>
        </authorList>
    </citation>
    <scope>NUCLEOTIDE SEQUENCE [LARGE SCALE GENOMIC DNA]</scope>
</reference>
<dbReference type="AlphaFoldDB" id="A0A0R3WQG7"/>
<accession>A0A0R3WQG7</accession>
<dbReference type="EMBL" id="UYWX01001779">
    <property type="protein sequence ID" value="VDM21692.1"/>
    <property type="molecule type" value="Genomic_DNA"/>
</dbReference>
<protein>
    <submittedName>
        <fullName evidence="3">PLAT domain-containing protein</fullName>
    </submittedName>
</protein>
<sequence length="79" mass="9331">MGSTSARKYRFETSRTDVAHDEDWQIMDYWVLHQPLLQFVGSRELSKGIEIEDRGVRRRVRSQCSLSYRLPSQTNATQR</sequence>
<evidence type="ECO:0000313" key="2">
    <source>
        <dbReference type="Proteomes" id="UP000274429"/>
    </source>
</evidence>
<reference evidence="3" key="1">
    <citation type="submission" date="2017-02" db="UniProtKB">
        <authorList>
            <consortium name="WormBaseParasite"/>
        </authorList>
    </citation>
    <scope>IDENTIFICATION</scope>
</reference>
<evidence type="ECO:0000313" key="3">
    <source>
        <dbReference type="WBParaSite" id="TTAC_0000300701-mRNA-1"/>
    </source>
</evidence>
<proteinExistence type="predicted"/>